<keyword evidence="2" id="KW-1185">Reference proteome</keyword>
<name>A0A8H7DGU0_9AGAR</name>
<sequence>MPNLSEVDFSGLDNMHSALAVAFRGGTPRTHSTTSACHAATEVFVVGEEIITLLVTLREDLDFTPNFWTERNIKTDFDAQAITMTASFSSGQSPTSWLTYQASAGAVQRPRMKSALWTLGALPVQSHIPESPSFRWLKQSWLKCISRDGPLTIMNVSSGEETLPLPRAHELRGRLTHPANDSQWFQLHASIDAVHEYETVIKDDCEDWIIAVFARLMIVSSRDRWPSLVANVMYMYQTMETEALTFKQASLALLSG</sequence>
<accession>A0A8H7DGU0</accession>
<dbReference type="OrthoDB" id="3036500at2759"/>
<evidence type="ECO:0000313" key="1">
    <source>
        <dbReference type="EMBL" id="KAF7371713.1"/>
    </source>
</evidence>
<gene>
    <name evidence="1" type="ORF">MVEN_00027800</name>
</gene>
<evidence type="ECO:0000313" key="2">
    <source>
        <dbReference type="Proteomes" id="UP000620124"/>
    </source>
</evidence>
<reference evidence="1" key="1">
    <citation type="submission" date="2020-05" db="EMBL/GenBank/DDBJ databases">
        <title>Mycena genomes resolve the evolution of fungal bioluminescence.</title>
        <authorList>
            <person name="Tsai I.J."/>
        </authorList>
    </citation>
    <scope>NUCLEOTIDE SEQUENCE</scope>
    <source>
        <strain evidence="1">CCC161011</strain>
    </source>
</reference>
<organism evidence="1 2">
    <name type="scientific">Mycena venus</name>
    <dbReference type="NCBI Taxonomy" id="2733690"/>
    <lineage>
        <taxon>Eukaryota</taxon>
        <taxon>Fungi</taxon>
        <taxon>Dikarya</taxon>
        <taxon>Basidiomycota</taxon>
        <taxon>Agaricomycotina</taxon>
        <taxon>Agaricomycetes</taxon>
        <taxon>Agaricomycetidae</taxon>
        <taxon>Agaricales</taxon>
        <taxon>Marasmiineae</taxon>
        <taxon>Mycenaceae</taxon>
        <taxon>Mycena</taxon>
    </lineage>
</organism>
<protein>
    <submittedName>
        <fullName evidence="1">Uncharacterized protein</fullName>
    </submittedName>
</protein>
<comment type="caution">
    <text evidence="1">The sequence shown here is derived from an EMBL/GenBank/DDBJ whole genome shotgun (WGS) entry which is preliminary data.</text>
</comment>
<dbReference type="AlphaFoldDB" id="A0A8H7DGU0"/>
<proteinExistence type="predicted"/>
<dbReference type="Proteomes" id="UP000620124">
    <property type="component" value="Unassembled WGS sequence"/>
</dbReference>
<dbReference type="EMBL" id="JACAZI010000001">
    <property type="protein sequence ID" value="KAF7371713.1"/>
    <property type="molecule type" value="Genomic_DNA"/>
</dbReference>